<evidence type="ECO:0000313" key="2">
    <source>
        <dbReference type="EMBL" id="KAF1941151.1"/>
    </source>
</evidence>
<gene>
    <name evidence="2" type="ORF">EJ02DRAFT_348548</name>
</gene>
<protein>
    <submittedName>
        <fullName evidence="2">P-loop containing nucleoside triphosphate hydrolase protein</fullName>
    </submittedName>
</protein>
<dbReference type="OrthoDB" id="10042665at2759"/>
<reference evidence="2" key="1">
    <citation type="journal article" date="2020" name="Stud. Mycol.">
        <title>101 Dothideomycetes genomes: a test case for predicting lifestyles and emergence of pathogens.</title>
        <authorList>
            <person name="Haridas S."/>
            <person name="Albert R."/>
            <person name="Binder M."/>
            <person name="Bloem J."/>
            <person name="Labutti K."/>
            <person name="Salamov A."/>
            <person name="Andreopoulos B."/>
            <person name="Baker S."/>
            <person name="Barry K."/>
            <person name="Bills G."/>
            <person name="Bluhm B."/>
            <person name="Cannon C."/>
            <person name="Castanera R."/>
            <person name="Culley D."/>
            <person name="Daum C."/>
            <person name="Ezra D."/>
            <person name="Gonzalez J."/>
            <person name="Henrissat B."/>
            <person name="Kuo A."/>
            <person name="Liang C."/>
            <person name="Lipzen A."/>
            <person name="Lutzoni F."/>
            <person name="Magnuson J."/>
            <person name="Mondo S."/>
            <person name="Nolan M."/>
            <person name="Ohm R."/>
            <person name="Pangilinan J."/>
            <person name="Park H.-J."/>
            <person name="Ramirez L."/>
            <person name="Alfaro M."/>
            <person name="Sun H."/>
            <person name="Tritt A."/>
            <person name="Yoshinaga Y."/>
            <person name="Zwiers L.-H."/>
            <person name="Turgeon B."/>
            <person name="Goodwin S."/>
            <person name="Spatafora J."/>
            <person name="Crous P."/>
            <person name="Grigoriev I."/>
        </authorList>
    </citation>
    <scope>NUCLEOTIDE SEQUENCE</scope>
    <source>
        <strain evidence="2">CBS 161.51</strain>
    </source>
</reference>
<dbReference type="PANTHER" id="PTHR46411">
    <property type="entry name" value="FAMILY ATPASE, PUTATIVE-RELATED"/>
    <property type="match status" value="1"/>
</dbReference>
<proteinExistence type="predicted"/>
<dbReference type="SUPFAM" id="SSF52540">
    <property type="entry name" value="P-loop containing nucleoside triphosphate hydrolases"/>
    <property type="match status" value="1"/>
</dbReference>
<dbReference type="Gene3D" id="3.40.50.300">
    <property type="entry name" value="P-loop containing nucleotide triphosphate hydrolases"/>
    <property type="match status" value="1"/>
</dbReference>
<dbReference type="InterPro" id="IPR027417">
    <property type="entry name" value="P-loop_NTPase"/>
</dbReference>
<dbReference type="GO" id="GO:0016887">
    <property type="term" value="F:ATP hydrolysis activity"/>
    <property type="evidence" value="ECO:0007669"/>
    <property type="project" value="InterPro"/>
</dbReference>
<dbReference type="EMBL" id="ML976052">
    <property type="protein sequence ID" value="KAF1941151.1"/>
    <property type="molecule type" value="Genomic_DNA"/>
</dbReference>
<feature type="domain" description="ATPase AAA-type core" evidence="1">
    <location>
        <begin position="12"/>
        <end position="146"/>
    </location>
</feature>
<evidence type="ECO:0000313" key="3">
    <source>
        <dbReference type="Proteomes" id="UP000800038"/>
    </source>
</evidence>
<evidence type="ECO:0000259" key="1">
    <source>
        <dbReference type="Pfam" id="PF00004"/>
    </source>
</evidence>
<keyword evidence="2" id="KW-0378">Hydrolase</keyword>
<accession>A0A6A5SKK8</accession>
<dbReference type="InterPro" id="IPR003959">
    <property type="entry name" value="ATPase_AAA_core"/>
</dbReference>
<feature type="non-terminal residue" evidence="2">
    <location>
        <position position="1"/>
    </location>
</feature>
<dbReference type="PANTHER" id="PTHR46411:SF2">
    <property type="entry name" value="AAA+ ATPASE DOMAIN-CONTAINING PROTEIN"/>
    <property type="match status" value="1"/>
</dbReference>
<dbReference type="Proteomes" id="UP000800038">
    <property type="component" value="Unassembled WGS sequence"/>
</dbReference>
<dbReference type="Pfam" id="PF00004">
    <property type="entry name" value="AAA"/>
    <property type="match status" value="1"/>
</dbReference>
<sequence length="168" mass="18709">DIVEGKGQGLVILLHGLPGVGKTLKAEMIAIVTGRPLLTVSVADIGIEYQQAETNLTEIFVDAARWEAVLLMDKADVFVEERRKRELHHNALVSVLLRCIEYFNGNVLFCFLYVHNELMMAGIIIITANRVRSIDAAILSRIQLAIQYHDLKPSQRGTIYLDHPGAFG</sequence>
<dbReference type="GO" id="GO:0005524">
    <property type="term" value="F:ATP binding"/>
    <property type="evidence" value="ECO:0007669"/>
    <property type="project" value="InterPro"/>
</dbReference>
<dbReference type="AlphaFoldDB" id="A0A6A5SKK8"/>
<keyword evidence="3" id="KW-1185">Reference proteome</keyword>
<name>A0A6A5SKK8_9PLEO</name>
<organism evidence="2 3">
    <name type="scientific">Clathrospora elynae</name>
    <dbReference type="NCBI Taxonomy" id="706981"/>
    <lineage>
        <taxon>Eukaryota</taxon>
        <taxon>Fungi</taxon>
        <taxon>Dikarya</taxon>
        <taxon>Ascomycota</taxon>
        <taxon>Pezizomycotina</taxon>
        <taxon>Dothideomycetes</taxon>
        <taxon>Pleosporomycetidae</taxon>
        <taxon>Pleosporales</taxon>
        <taxon>Diademaceae</taxon>
        <taxon>Clathrospora</taxon>
    </lineage>
</organism>